<keyword evidence="1" id="KW-0812">Transmembrane</keyword>
<dbReference type="STRING" id="178035.A0A154NWH4"/>
<gene>
    <name evidence="2" type="ORF">WN55_01258</name>
</gene>
<evidence type="ECO:0000313" key="2">
    <source>
        <dbReference type="EMBL" id="KZC03997.1"/>
    </source>
</evidence>
<dbReference type="PANTHER" id="PTHR37159">
    <property type="entry name" value="GH11867P"/>
    <property type="match status" value="1"/>
</dbReference>
<name>A0A154NWH4_DUFNO</name>
<feature type="transmembrane region" description="Helical" evidence="1">
    <location>
        <begin position="61"/>
        <end position="82"/>
    </location>
</feature>
<accession>A0A154NWH4</accession>
<proteinExistence type="predicted"/>
<protein>
    <submittedName>
        <fullName evidence="2">Uncharacterized protein</fullName>
    </submittedName>
</protein>
<evidence type="ECO:0000256" key="1">
    <source>
        <dbReference type="SAM" id="Phobius"/>
    </source>
</evidence>
<evidence type="ECO:0000313" key="3">
    <source>
        <dbReference type="Proteomes" id="UP000076502"/>
    </source>
</evidence>
<keyword evidence="1" id="KW-1133">Transmembrane helix</keyword>
<dbReference type="PANTHER" id="PTHR37159:SF1">
    <property type="entry name" value="GH11867P"/>
    <property type="match status" value="1"/>
</dbReference>
<dbReference type="AlphaFoldDB" id="A0A154NWH4"/>
<keyword evidence="3" id="KW-1185">Reference proteome</keyword>
<dbReference type="OMA" id="DSNWYKS"/>
<organism evidence="2 3">
    <name type="scientific">Dufourea novaeangliae</name>
    <name type="common">Sweat bee</name>
    <dbReference type="NCBI Taxonomy" id="178035"/>
    <lineage>
        <taxon>Eukaryota</taxon>
        <taxon>Metazoa</taxon>
        <taxon>Ecdysozoa</taxon>
        <taxon>Arthropoda</taxon>
        <taxon>Hexapoda</taxon>
        <taxon>Insecta</taxon>
        <taxon>Pterygota</taxon>
        <taxon>Neoptera</taxon>
        <taxon>Endopterygota</taxon>
        <taxon>Hymenoptera</taxon>
        <taxon>Apocrita</taxon>
        <taxon>Aculeata</taxon>
        <taxon>Apoidea</taxon>
        <taxon>Anthophila</taxon>
        <taxon>Halictidae</taxon>
        <taxon>Rophitinae</taxon>
        <taxon>Dufourea</taxon>
    </lineage>
</organism>
<reference evidence="2 3" key="1">
    <citation type="submission" date="2015-07" db="EMBL/GenBank/DDBJ databases">
        <title>The genome of Dufourea novaeangliae.</title>
        <authorList>
            <person name="Pan H."/>
            <person name="Kapheim K."/>
        </authorList>
    </citation>
    <scope>NUCLEOTIDE SEQUENCE [LARGE SCALE GENOMIC DNA]</scope>
    <source>
        <strain evidence="2">0120121106</strain>
        <tissue evidence="2">Whole body</tissue>
    </source>
</reference>
<dbReference type="EMBL" id="KQ434773">
    <property type="protein sequence ID" value="KZC03997.1"/>
    <property type="molecule type" value="Genomic_DNA"/>
</dbReference>
<keyword evidence="1" id="KW-0472">Membrane</keyword>
<dbReference type="Proteomes" id="UP000076502">
    <property type="component" value="Unassembled WGS sequence"/>
</dbReference>
<dbReference type="OrthoDB" id="6361347at2759"/>
<sequence>MDDKRHIDDVQTSTVAEHMKLIMEDRSTIDPEYVPVTPDDLPHWMDKRLFKIGQKYYMKNMLGVAVANMTGLLAILCVPDIIEVLEYTKKSETVCLSFKRYAETVLLIYELFKSDMLHPKSKWFKALNVIRWKHASASKRRVKQSLNAIYQKDMSITQFGFMGFVLVCPEKTGLALTTLEEREGFNHFWRVTAHLLGISDRMNIARRTAAETTELCRRIGDEILVKYMDKPSPGFIKLGRNAIDGLWYNDMSLDTDAFFALTYDLAGSKYQKPLGWYSYCNMKQREWLLYFCNIPYIGAVVRVGFNYTLMFLYWVLENYPVVAWIGFGKKNAQFCAYPTIK</sequence>